<protein>
    <recommendedName>
        <fullName evidence="4">Methyltransferase</fullName>
    </recommendedName>
</protein>
<organism evidence="2 3">
    <name type="scientific">Leishmania major</name>
    <dbReference type="NCBI Taxonomy" id="5664"/>
    <lineage>
        <taxon>Eukaryota</taxon>
        <taxon>Discoba</taxon>
        <taxon>Euglenozoa</taxon>
        <taxon>Kinetoplastea</taxon>
        <taxon>Metakinetoplastina</taxon>
        <taxon>Trypanosomatida</taxon>
        <taxon>Trypanosomatidae</taxon>
        <taxon>Leishmaniinae</taxon>
        <taxon>Leishmania</taxon>
    </lineage>
</organism>
<dbReference type="VEuPathDB" id="TriTrypDB:LMJSD75_280026000"/>
<feature type="compositionally biased region" description="Polar residues" evidence="1">
    <location>
        <begin position="193"/>
        <end position="203"/>
    </location>
</feature>
<dbReference type="InterPro" id="IPR019410">
    <property type="entry name" value="Methyltransf_16"/>
</dbReference>
<dbReference type="InParanoid" id="Q4Q879"/>
<reference evidence="2 3" key="2">
    <citation type="journal article" date="2011" name="Genome Res.">
        <title>Chromosome and gene copy number variation allow major structural change between species and strains of Leishmania.</title>
        <authorList>
            <person name="Rogers M.B."/>
            <person name="Hilley J.D."/>
            <person name="Dickens N.J."/>
            <person name="Wilkes J."/>
            <person name="Bates P.A."/>
            <person name="Depledge D.P."/>
            <person name="Harris D."/>
            <person name="Her Y."/>
            <person name="Herzyk P."/>
            <person name="Imamura H."/>
            <person name="Otto T.D."/>
            <person name="Sanders M."/>
            <person name="Seeger K."/>
            <person name="Dujardin J.C."/>
            <person name="Berriman M."/>
            <person name="Smith D.F."/>
            <person name="Hertz-Fowler C."/>
            <person name="Mottram J.C."/>
        </authorList>
    </citation>
    <scope>NUCLEOTIDE SEQUENCE [LARGE SCALE GENOMIC DNA]</scope>
    <source>
        <strain evidence="3">MHOM/IL/81/Friedlin</strain>
    </source>
</reference>
<dbReference type="OMA" id="MIGPFYT"/>
<dbReference type="GO" id="GO:0008276">
    <property type="term" value="F:protein methyltransferase activity"/>
    <property type="evidence" value="ECO:0000318"/>
    <property type="project" value="GO_Central"/>
</dbReference>
<feature type="compositionally biased region" description="Polar residues" evidence="1">
    <location>
        <begin position="164"/>
        <end position="173"/>
    </location>
</feature>
<dbReference type="PANTHER" id="PTHR14614">
    <property type="entry name" value="HEPATOCELLULAR CARCINOMA-ASSOCIATED ANTIGEN"/>
    <property type="match status" value="1"/>
</dbReference>
<dbReference type="STRING" id="5664.Q4Q879"/>
<evidence type="ECO:0000256" key="1">
    <source>
        <dbReference type="SAM" id="MobiDB-lite"/>
    </source>
</evidence>
<feature type="region of interest" description="Disordered" evidence="1">
    <location>
        <begin position="164"/>
        <end position="203"/>
    </location>
</feature>
<dbReference type="VEuPathDB" id="TriTrypDB:LMJLV39_280026500"/>
<dbReference type="VEuPathDB" id="TriTrypDB:LMJFC_280027500"/>
<dbReference type="EMBL" id="FR796424">
    <property type="protein sequence ID" value="CAJ05567.1"/>
    <property type="molecule type" value="Genomic_DNA"/>
</dbReference>
<feature type="region of interest" description="Disordered" evidence="1">
    <location>
        <begin position="236"/>
        <end position="280"/>
    </location>
</feature>
<sequence length="672" mass="72236">MEPLLRNTSSLCSFECSFPRSLILFLQSAPPTIALSAFQADCESQGVAWCSAEAQMLAVEWFVRHPVVKKYPPRRRMVRALLKAYINSVEEQYAADCALSSTSSEDPVQTELMEEFIRVSIFGEASEQELCFKTFYNPFVNAPDIPAITSPPVAATPLSGSSMSLSAIPTPSQVHPVPPGPSPRASLTPEMHTGSSQRSLNAHSEPTHTLFPYGLQPCTLINDGSKELLPMASVHFPSTSPLQRSPRHHQHQHQQHQQVPLSPHPPAPTPASAAAAAAAAVRPRDQFSSIRVSSEQFSNVGLSLWPAAFVMIQLLAQELKGQTHMLADVLGLPRATSSTANSSASPAPLLATPNGLHPHTMPTPLSLGPMANCSLRSGKDGSAGSSGTEPCSSQLRILELGAGVGLTPVYLHHMKEYQQHVASFLATDYQESIVDNMRFNMAENGIRLVSDSLAAKRGLEGGPTPPLHGAALLDWLNHADNEEMFMEAEVDMTLVADCIYDTDVIPALVDTIHLALTARRTAPHTSGTLKKTRCCIVVQTHRQDTTMQKFFSSVRTFGQVRSYTLVRQVVGSLRISEDHSGDDGGCVPLGGWDRQAQLLDPDQVVCALMPDVVLEDGSMRSASGQWHGSDANGTITAAEALLADGMIGPFYTSMVGLIGVHVITLKAAKVAG</sequence>
<evidence type="ECO:0008006" key="4">
    <source>
        <dbReference type="Google" id="ProtNLM"/>
    </source>
</evidence>
<proteinExistence type="predicted"/>
<feature type="compositionally biased region" description="Basic residues" evidence="1">
    <location>
        <begin position="245"/>
        <end position="254"/>
    </location>
</feature>
<reference evidence="2 3" key="1">
    <citation type="journal article" date="2005" name="Science">
        <title>The genome of the kinetoplastid parasite, Leishmania major.</title>
        <authorList>
            <person name="Ivens A.C."/>
            <person name="Peacock C.S."/>
            <person name="Worthey E.A."/>
            <person name="Murphy L."/>
            <person name="Aggarwal G."/>
            <person name="Berriman M."/>
            <person name="Sisk E."/>
            <person name="Rajandream M.A."/>
            <person name="Adlem E."/>
            <person name="Aert R."/>
            <person name="Anupama A."/>
            <person name="Apostolou Z."/>
            <person name="Attipoe P."/>
            <person name="Bason N."/>
            <person name="Bauser C."/>
            <person name="Beck A."/>
            <person name="Beverley S.M."/>
            <person name="Bianchettin G."/>
            <person name="Borzym K."/>
            <person name="Bothe G."/>
            <person name="Bruschi C.V."/>
            <person name="Collins M."/>
            <person name="Cadag E."/>
            <person name="Ciarloni L."/>
            <person name="Clayton C."/>
            <person name="Coulson R.M."/>
            <person name="Cronin A."/>
            <person name="Cruz A.K."/>
            <person name="Davies R.M."/>
            <person name="De Gaudenzi J."/>
            <person name="Dobson D.E."/>
            <person name="Duesterhoeft A."/>
            <person name="Fazelina G."/>
            <person name="Fosker N."/>
            <person name="Frasch A.C."/>
            <person name="Fraser A."/>
            <person name="Fuchs M."/>
            <person name="Gabel C."/>
            <person name="Goble A."/>
            <person name="Goffeau A."/>
            <person name="Harris D."/>
            <person name="Hertz-Fowler C."/>
            <person name="Hilbert H."/>
            <person name="Horn D."/>
            <person name="Huang Y."/>
            <person name="Klages S."/>
            <person name="Knights A."/>
            <person name="Kube M."/>
            <person name="Larke N."/>
            <person name="Litvin L."/>
            <person name="Lord A."/>
            <person name="Louie T."/>
            <person name="Marra M."/>
            <person name="Masuy D."/>
            <person name="Matthews K."/>
            <person name="Michaeli S."/>
            <person name="Mottram J.C."/>
            <person name="Muller-Auer S."/>
            <person name="Munden H."/>
            <person name="Nelson S."/>
            <person name="Norbertczak H."/>
            <person name="Oliver K."/>
            <person name="O'neil S."/>
            <person name="Pentony M."/>
            <person name="Pohl T.M."/>
            <person name="Price C."/>
            <person name="Purnelle B."/>
            <person name="Quail M.A."/>
            <person name="Rabbinowitsch E."/>
            <person name="Reinhardt R."/>
            <person name="Rieger M."/>
            <person name="Rinta J."/>
            <person name="Robben J."/>
            <person name="Robertson L."/>
            <person name="Ruiz J.C."/>
            <person name="Rutter S."/>
            <person name="Saunders D."/>
            <person name="Schafer M."/>
            <person name="Schein J."/>
            <person name="Schwartz D.C."/>
            <person name="Seeger K."/>
            <person name="Seyler A."/>
            <person name="Sharp S."/>
            <person name="Shin H."/>
            <person name="Sivam D."/>
            <person name="Squares R."/>
            <person name="Squares S."/>
            <person name="Tosato V."/>
            <person name="Vogt C."/>
            <person name="Volckaert G."/>
            <person name="Wambutt R."/>
            <person name="Warren T."/>
            <person name="Wedler H."/>
            <person name="Woodward J."/>
            <person name="Zhou S."/>
            <person name="Zimmermann W."/>
            <person name="Smith D.F."/>
            <person name="Blackwell J.M."/>
            <person name="Stuart K.D."/>
            <person name="Barrell B."/>
            <person name="Myler P.J."/>
        </authorList>
    </citation>
    <scope>NUCLEOTIDE SEQUENCE [LARGE SCALE GENOMIC DNA]</scope>
    <source>
        <strain evidence="3">MHOM/IL/81/Friedlin</strain>
    </source>
</reference>
<dbReference type="GeneID" id="5653398"/>
<dbReference type="InterPro" id="IPR029063">
    <property type="entry name" value="SAM-dependent_MTases_sf"/>
</dbReference>
<name>Q4Q879_LEIMA</name>
<dbReference type="Proteomes" id="UP000000542">
    <property type="component" value="Chromosome 28"/>
</dbReference>
<evidence type="ECO:0000313" key="2">
    <source>
        <dbReference type="EMBL" id="CAJ05567.1"/>
    </source>
</evidence>
<feature type="compositionally biased region" description="Low complexity" evidence="1">
    <location>
        <begin position="270"/>
        <end position="280"/>
    </location>
</feature>
<dbReference type="Gene3D" id="3.40.50.150">
    <property type="entry name" value="Vaccinia Virus protein VP39"/>
    <property type="match status" value="1"/>
</dbReference>
<evidence type="ECO:0000313" key="3">
    <source>
        <dbReference type="Proteomes" id="UP000000542"/>
    </source>
</evidence>
<accession>Q4Q879</accession>
<gene>
    <name evidence="2" type="ORF">LMJF_28_1870</name>
</gene>
<keyword evidence="3" id="KW-1185">Reference proteome</keyword>
<dbReference type="Pfam" id="PF10294">
    <property type="entry name" value="Methyltransf_16"/>
    <property type="match status" value="1"/>
</dbReference>
<dbReference type="HOGENOM" id="CLU_409098_0_0_1"/>
<dbReference type="eggNOG" id="ENOG502S309">
    <property type="taxonomic scope" value="Eukaryota"/>
</dbReference>
<dbReference type="KEGG" id="lma:LMJF_28_1870"/>
<dbReference type="RefSeq" id="XP_001684469.1">
    <property type="nucleotide sequence ID" value="XM_001684417.1"/>
</dbReference>
<dbReference type="VEuPathDB" id="TriTrypDB:LmjF.28.1870"/>
<dbReference type="PANTHER" id="PTHR14614:SF130">
    <property type="entry name" value="PROTEIN-LYSINE N-METHYLTRANSFERASE EEF2KMT"/>
    <property type="match status" value="1"/>
</dbReference>
<dbReference type="AlphaFoldDB" id="Q4Q879"/>